<reference evidence="1 2" key="1">
    <citation type="submission" date="2019-11" db="EMBL/GenBank/DDBJ databases">
        <title>Venturia inaequalis Genome Resource.</title>
        <authorList>
            <person name="Lichtner F.J."/>
        </authorList>
    </citation>
    <scope>NUCLEOTIDE SEQUENCE [LARGE SCALE GENOMIC DNA]</scope>
    <source>
        <strain evidence="1">Bline_iso_100314</strain>
    </source>
</reference>
<evidence type="ECO:0000313" key="2">
    <source>
        <dbReference type="Proteomes" id="UP000433883"/>
    </source>
</evidence>
<evidence type="ECO:0000313" key="1">
    <source>
        <dbReference type="EMBL" id="KAE9963895.1"/>
    </source>
</evidence>
<organism evidence="1 2">
    <name type="scientific">Venturia inaequalis</name>
    <name type="common">Apple scab fungus</name>
    <dbReference type="NCBI Taxonomy" id="5025"/>
    <lineage>
        <taxon>Eukaryota</taxon>
        <taxon>Fungi</taxon>
        <taxon>Dikarya</taxon>
        <taxon>Ascomycota</taxon>
        <taxon>Pezizomycotina</taxon>
        <taxon>Dothideomycetes</taxon>
        <taxon>Pleosporomycetidae</taxon>
        <taxon>Venturiales</taxon>
        <taxon>Venturiaceae</taxon>
        <taxon>Venturia</taxon>
    </lineage>
</organism>
<comment type="caution">
    <text evidence="1">The sequence shown here is derived from an EMBL/GenBank/DDBJ whole genome shotgun (WGS) entry which is preliminary data.</text>
</comment>
<name>A0A8H3YKF8_VENIN</name>
<dbReference type="Proteomes" id="UP000433883">
    <property type="component" value="Unassembled WGS sequence"/>
</dbReference>
<dbReference type="EMBL" id="WNWQ01000770">
    <property type="protein sequence ID" value="KAE9963895.1"/>
    <property type="molecule type" value="Genomic_DNA"/>
</dbReference>
<gene>
    <name evidence="1" type="ORF">BLS_008826</name>
</gene>
<protein>
    <submittedName>
        <fullName evidence="1">Uncharacterized protein</fullName>
    </submittedName>
</protein>
<proteinExistence type="predicted"/>
<dbReference type="AlphaFoldDB" id="A0A8H3YKF8"/>
<accession>A0A8H3YKF8</accession>
<feature type="non-terminal residue" evidence="1">
    <location>
        <position position="55"/>
    </location>
</feature>
<sequence>MKRSKPAADSNPPSKRRRIEVPEYCSVDCIKDEDGSEIWPAPAEQMKMARNMITE</sequence>